<dbReference type="EMBL" id="CP045121">
    <property type="protein sequence ID" value="QIN78176.1"/>
    <property type="molecule type" value="Genomic_DNA"/>
</dbReference>
<dbReference type="KEGG" id="rmar:GBA65_06245"/>
<organism evidence="1 2">
    <name type="scientific">Rubrobacter marinus</name>
    <dbReference type="NCBI Taxonomy" id="2653852"/>
    <lineage>
        <taxon>Bacteria</taxon>
        <taxon>Bacillati</taxon>
        <taxon>Actinomycetota</taxon>
        <taxon>Rubrobacteria</taxon>
        <taxon>Rubrobacterales</taxon>
        <taxon>Rubrobacteraceae</taxon>
        <taxon>Rubrobacter</taxon>
    </lineage>
</organism>
<evidence type="ECO:0000313" key="1">
    <source>
        <dbReference type="EMBL" id="QIN78176.1"/>
    </source>
</evidence>
<reference evidence="1 2" key="1">
    <citation type="submission" date="2019-10" db="EMBL/GenBank/DDBJ databases">
        <title>Rubrobacter sp nov SCSIO 52915 isolated from a deep-sea sediment in the South China Sea.</title>
        <authorList>
            <person name="Chen R.W."/>
        </authorList>
    </citation>
    <scope>NUCLEOTIDE SEQUENCE [LARGE SCALE GENOMIC DNA]</scope>
    <source>
        <strain evidence="1 2">SCSIO 52915</strain>
    </source>
</reference>
<dbReference type="Proteomes" id="UP000502706">
    <property type="component" value="Chromosome"/>
</dbReference>
<gene>
    <name evidence="1" type="ORF">GBA65_06245</name>
</gene>
<dbReference type="RefSeq" id="WP_166395852.1">
    <property type="nucleotide sequence ID" value="NZ_CP045121.1"/>
</dbReference>
<sequence length="103" mass="11122">MTVVPYQKEGVPASAGLSTGDCEKAAWAYEPGDVPGEPRRRWRGAGAIDASLAVALGTRLPLSLYELPGISFLQDVAYQFVADNRGKLPGDEPYCKQHPDECQ</sequence>
<proteinExistence type="predicted"/>
<protein>
    <submittedName>
        <fullName evidence="1">DUF393 domain-containing protein</fullName>
    </submittedName>
</protein>
<keyword evidence="2" id="KW-1185">Reference proteome</keyword>
<name>A0A6G8PVE8_9ACTN</name>
<evidence type="ECO:0000313" key="2">
    <source>
        <dbReference type="Proteomes" id="UP000502706"/>
    </source>
</evidence>
<accession>A0A6G8PVE8</accession>
<dbReference type="AlphaFoldDB" id="A0A6G8PVE8"/>